<sequence length="981" mass="107777">MAVLTLRSFFCVCCLLLITIFMSGVSADKNTKNFHYFCDHTNNRGNYTANSTYETNLNTLLSTITSNTEIEYGFYNLTEGENTDQVYAVGLCRGDVKPDECRNCLGHSRGNLSEVCPNRKEAIGWYEDEKCMLRYSNRKILGLMETGPAYFAWNLIEATQAEEFNKVVKDLLDGLRSKAASGDSRSKYATANATGPDNKIIYGLVQCTPDLSGPDCDNCLIQSIKEITNCCDSKIGTRIVRPSCNLRYETSSPFFGSQAYTPSPSSSSSPPSMVTTNTSAEGDVKPDECRNCLGHSRGNLSEVCPNRKEAIGWYEDEKCMLRYSNRKILGLMETGPAYFAWNLIEATQAEEFNKVVKDLLDGLRSKAASGDSRSKYATANATGPDNKIIYGLVQCTPDLSGPDCDNCLIQSIKEITNCCDSKIGTRIVRPSCNLRYETSSPFFGSQAYTPSPSSSSSPPSMVTTNTSAEVFMSGVSADNNTQNFHYFCDHTNNRGNYTANSTYETNLNTLLSTITSNTEIEYGFYNLTEGENTDQVYAIGLCRGDVKPDECRNCLGHSRGNLSEVCPNRKEVIGWYEDEKCMLRYSDRKILGLMENGPAYFAWSSINATQAEEFNKVVKDLLDGLRSKAASGDSRSKYATANATGPDNKIIYGLVQCTPDLSGPDCDNCLLQSINEVSNCCDSKIGTRIVRPSCNLRYETSSLFYGAQAYTPSPSPSPSPSFSPPSMVTTNTSAEDNRDASGSTYADIVSFILGDVKPDECRNCLGHSRGNLSEVCPNRKEVIGWYEDEKCMLRYSDRKILGLMENGPAYFAWSSINATQAEEFNKVVKDLLDGLRSKAASGDSRSKYATANATGPDNKIIYGLVQCTPDLSGPDCDNCLLQSINEVSNCCDSKIGTRIVRPSCNLRYETSSLFYGAQAYTPSPSPSPSPSFSPPSMVTTNTSAEDNRDASGSTYADIVSFILLFCCILFCFCLRAKEKMF</sequence>
<feature type="chain" id="PRO_5020031054" description="Gnk2-homologous domain-containing protein" evidence="5">
    <location>
        <begin position="28"/>
        <end position="981"/>
    </location>
</feature>
<evidence type="ECO:0000256" key="3">
    <source>
        <dbReference type="SAM" id="MobiDB-lite"/>
    </source>
</evidence>
<gene>
    <name evidence="7" type="ORF">DEO72_LG9g3440</name>
</gene>
<keyword evidence="1 5" id="KW-0732">Signal</keyword>
<feature type="domain" description="Gnk2-homologous" evidence="6">
    <location>
        <begin position="485"/>
        <end position="590"/>
    </location>
</feature>
<dbReference type="Proteomes" id="UP000501690">
    <property type="component" value="Linkage Group LG9"/>
</dbReference>
<evidence type="ECO:0000256" key="4">
    <source>
        <dbReference type="SAM" id="Phobius"/>
    </source>
</evidence>
<evidence type="ECO:0000313" key="7">
    <source>
        <dbReference type="EMBL" id="QCE08411.1"/>
    </source>
</evidence>
<dbReference type="PANTHER" id="PTHR32099">
    <property type="entry name" value="CYSTEINE-RICH REPEAT SECRETORY PROTEIN"/>
    <property type="match status" value="1"/>
</dbReference>
<keyword evidence="8" id="KW-1185">Reference proteome</keyword>
<feature type="region of interest" description="Disordered" evidence="3">
    <location>
        <begin position="710"/>
        <end position="741"/>
    </location>
</feature>
<feature type="domain" description="Gnk2-homologous" evidence="6">
    <location>
        <begin position="35"/>
        <end position="140"/>
    </location>
</feature>
<proteinExistence type="predicted"/>
<feature type="transmembrane region" description="Helical" evidence="4">
    <location>
        <begin position="955"/>
        <end position="974"/>
    </location>
</feature>
<evidence type="ECO:0000256" key="5">
    <source>
        <dbReference type="SAM" id="SignalP"/>
    </source>
</evidence>
<reference evidence="7 8" key="1">
    <citation type="submission" date="2019-04" db="EMBL/GenBank/DDBJ databases">
        <title>An improved genome assembly and genetic linkage map for asparagus bean, Vigna unguiculata ssp. sesquipedialis.</title>
        <authorList>
            <person name="Xia Q."/>
            <person name="Zhang R."/>
            <person name="Dong Y."/>
        </authorList>
    </citation>
    <scope>NUCLEOTIDE SEQUENCE [LARGE SCALE GENOMIC DNA]</scope>
    <source>
        <tissue evidence="7">Leaf</tissue>
    </source>
</reference>
<accession>A0A4D6N6B0</accession>
<feature type="region of interest" description="Disordered" evidence="3">
    <location>
        <begin position="257"/>
        <end position="282"/>
    </location>
</feature>
<feature type="compositionally biased region" description="Pro residues" evidence="3">
    <location>
        <begin position="713"/>
        <end position="723"/>
    </location>
</feature>
<feature type="compositionally biased region" description="Polar residues" evidence="3">
    <location>
        <begin position="727"/>
        <end position="741"/>
    </location>
</feature>
<name>A0A4D6N6B0_VIGUN</name>
<keyword evidence="2" id="KW-0677">Repeat</keyword>
<keyword evidence="4" id="KW-0472">Membrane</keyword>
<dbReference type="FunFam" id="3.30.430.20:FF:000002">
    <property type="entry name" value="Cysteine-rich receptor-like protein kinase 10"/>
    <property type="match status" value="4"/>
</dbReference>
<dbReference type="InterPro" id="IPR002902">
    <property type="entry name" value="GNK2"/>
</dbReference>
<dbReference type="AlphaFoldDB" id="A0A4D6N6B0"/>
<evidence type="ECO:0000256" key="1">
    <source>
        <dbReference type="ARBA" id="ARBA00022729"/>
    </source>
</evidence>
<feature type="region of interest" description="Disordered" evidence="3">
    <location>
        <begin position="925"/>
        <end position="949"/>
    </location>
</feature>
<dbReference type="InterPro" id="IPR038408">
    <property type="entry name" value="GNK2_sf"/>
</dbReference>
<dbReference type="PROSITE" id="PS51473">
    <property type="entry name" value="GNK2"/>
    <property type="match status" value="6"/>
</dbReference>
<feature type="signal peptide" evidence="5">
    <location>
        <begin position="1"/>
        <end position="27"/>
    </location>
</feature>
<keyword evidence="4" id="KW-0812">Transmembrane</keyword>
<feature type="compositionally biased region" description="Polar residues" evidence="3">
    <location>
        <begin position="937"/>
        <end position="949"/>
    </location>
</feature>
<dbReference type="PANTHER" id="PTHR32099:SF51">
    <property type="entry name" value="CYSTEINE-RICH RECEPTOR-LIKE PROTEIN KINASE 25 ISOFORM X1"/>
    <property type="match status" value="1"/>
</dbReference>
<organism evidence="7 8">
    <name type="scientific">Vigna unguiculata</name>
    <name type="common">Cowpea</name>
    <dbReference type="NCBI Taxonomy" id="3917"/>
    <lineage>
        <taxon>Eukaryota</taxon>
        <taxon>Viridiplantae</taxon>
        <taxon>Streptophyta</taxon>
        <taxon>Embryophyta</taxon>
        <taxon>Tracheophyta</taxon>
        <taxon>Spermatophyta</taxon>
        <taxon>Magnoliopsida</taxon>
        <taxon>eudicotyledons</taxon>
        <taxon>Gunneridae</taxon>
        <taxon>Pentapetalae</taxon>
        <taxon>rosids</taxon>
        <taxon>fabids</taxon>
        <taxon>Fabales</taxon>
        <taxon>Fabaceae</taxon>
        <taxon>Papilionoideae</taxon>
        <taxon>50 kb inversion clade</taxon>
        <taxon>NPAAA clade</taxon>
        <taxon>indigoferoid/millettioid clade</taxon>
        <taxon>Phaseoleae</taxon>
        <taxon>Vigna</taxon>
    </lineage>
</organism>
<evidence type="ECO:0000313" key="8">
    <source>
        <dbReference type="Proteomes" id="UP000501690"/>
    </source>
</evidence>
<feature type="domain" description="Gnk2-homologous" evidence="6">
    <location>
        <begin position="334"/>
        <end position="441"/>
    </location>
</feature>
<feature type="domain" description="Gnk2-homologous" evidence="6">
    <location>
        <begin position="596"/>
        <end position="703"/>
    </location>
</feature>
<dbReference type="CDD" id="cd23509">
    <property type="entry name" value="Gnk2-like"/>
    <property type="match status" value="6"/>
</dbReference>
<dbReference type="FunFam" id="3.30.430.20:FF:000003">
    <property type="entry name" value="Cysteine-rich RLK (RECEPTOR-like protein kinase) 10"/>
    <property type="match status" value="2"/>
</dbReference>
<protein>
    <recommendedName>
        <fullName evidence="6">Gnk2-homologous domain-containing protein</fullName>
    </recommendedName>
</protein>
<dbReference type="EMBL" id="CP039353">
    <property type="protein sequence ID" value="QCE08411.1"/>
    <property type="molecule type" value="Genomic_DNA"/>
</dbReference>
<feature type="domain" description="Gnk2-homologous" evidence="6">
    <location>
        <begin position="146"/>
        <end position="253"/>
    </location>
</feature>
<feature type="compositionally biased region" description="Low complexity" evidence="3">
    <location>
        <begin position="262"/>
        <end position="272"/>
    </location>
</feature>
<keyword evidence="4" id="KW-1133">Transmembrane helix</keyword>
<feature type="domain" description="Gnk2-homologous" evidence="6">
    <location>
        <begin position="806"/>
        <end position="913"/>
    </location>
</feature>
<dbReference type="Gene3D" id="3.30.430.20">
    <property type="entry name" value="Gnk2 domain, C-X8-C-X2-C motif"/>
    <property type="match status" value="8"/>
</dbReference>
<evidence type="ECO:0000259" key="6">
    <source>
        <dbReference type="PROSITE" id="PS51473"/>
    </source>
</evidence>
<evidence type="ECO:0000256" key="2">
    <source>
        <dbReference type="ARBA" id="ARBA00022737"/>
    </source>
</evidence>
<dbReference type="Pfam" id="PF01657">
    <property type="entry name" value="Stress-antifung"/>
    <property type="match status" value="8"/>
</dbReference>